<dbReference type="InterPro" id="IPR036291">
    <property type="entry name" value="NAD(P)-bd_dom_sf"/>
</dbReference>
<evidence type="ECO:0000256" key="1">
    <source>
        <dbReference type="ARBA" id="ARBA00022723"/>
    </source>
</evidence>
<dbReference type="PANTHER" id="PTHR43401">
    <property type="entry name" value="L-THREONINE 3-DEHYDROGENASE"/>
    <property type="match status" value="1"/>
</dbReference>
<keyword evidence="5" id="KW-0119">Carbohydrate metabolism</keyword>
<organism evidence="8 9">
    <name type="scientific">Ignisphaera cupida</name>
    <dbReference type="NCBI Taxonomy" id="3050454"/>
    <lineage>
        <taxon>Archaea</taxon>
        <taxon>Thermoproteota</taxon>
        <taxon>Thermoprotei</taxon>
        <taxon>Desulfurococcales</taxon>
        <taxon>Desulfurococcaceae</taxon>
        <taxon>Ignisphaera</taxon>
    </lineage>
</organism>
<dbReference type="PANTHER" id="PTHR43401:SF4">
    <property type="entry name" value="D-ARABINOSE 1-DEHYDROGENASE (NADP(+))"/>
    <property type="match status" value="1"/>
</dbReference>
<sequence length="339" mass="36491">MRAARFYGPHKPLVIEDVPKPRPGYGEVLVRVEAAGVCHTELHFLNGVLDLGVYPITLGHEIAGVVEEIGDGVVDVKPGDRVVVYYYVGCGKCRYCLVGEENLCENPKAEYGFISDGGFAEYVKVPARNVVKIPDNIPFEYAAPIGCSVTTAVHATKKASPKVGEYTVVYGVGGVGFALIQYNKLVGAKVIAIGRRDEKLRVAKELGADYVVNAAREDVVKSVLNITNGRGADIVYELVGSKETFSNSVKMLAKKGRIVVIGYTGELANVNPLDLVVKEAAIIGSVGNTLQELVEAVNLVAEGKIRIIVDEVAPLERINEVLEKLRRGAVIGRAVIKPH</sequence>
<dbReference type="PROSITE" id="PS00059">
    <property type="entry name" value="ADH_ZINC"/>
    <property type="match status" value="1"/>
</dbReference>
<dbReference type="Pfam" id="PF08240">
    <property type="entry name" value="ADH_N"/>
    <property type="match status" value="1"/>
</dbReference>
<dbReference type="SUPFAM" id="SSF51735">
    <property type="entry name" value="NAD(P)-binding Rossmann-fold domains"/>
    <property type="match status" value="1"/>
</dbReference>
<evidence type="ECO:0000256" key="6">
    <source>
        <dbReference type="RuleBase" id="RU361277"/>
    </source>
</evidence>
<name>A0ABD4Z990_9CREN</name>
<keyword evidence="2 6" id="KW-0862">Zinc</keyword>
<dbReference type="GO" id="GO:0043168">
    <property type="term" value="F:anion binding"/>
    <property type="evidence" value="ECO:0007669"/>
    <property type="project" value="UniProtKB-ARBA"/>
</dbReference>
<comment type="similarity">
    <text evidence="6">Belongs to the zinc-containing alcohol dehydrogenase family.</text>
</comment>
<dbReference type="Gene3D" id="3.90.180.10">
    <property type="entry name" value="Medium-chain alcohol dehydrogenases, catalytic domain"/>
    <property type="match status" value="1"/>
</dbReference>
<dbReference type="RefSeq" id="WP_285273633.1">
    <property type="nucleotide sequence ID" value="NZ_JASNVW010000002.1"/>
</dbReference>
<evidence type="ECO:0000313" key="8">
    <source>
        <dbReference type="EMBL" id="MDK6028658.1"/>
    </source>
</evidence>
<protein>
    <submittedName>
        <fullName evidence="8">Alcohol dehydrogenase catalytic domain-containing protein</fullName>
    </submittedName>
</protein>
<accession>A0ABD4Z990</accession>
<dbReference type="EMBL" id="JASNVW010000002">
    <property type="protein sequence ID" value="MDK6028658.1"/>
    <property type="molecule type" value="Genomic_DNA"/>
</dbReference>
<evidence type="ECO:0000256" key="5">
    <source>
        <dbReference type="ARBA" id="ARBA00023277"/>
    </source>
</evidence>
<dbReference type="GO" id="GO:0016491">
    <property type="term" value="F:oxidoreductase activity"/>
    <property type="evidence" value="ECO:0007669"/>
    <property type="project" value="UniProtKB-KW"/>
</dbReference>
<evidence type="ECO:0000256" key="3">
    <source>
        <dbReference type="ARBA" id="ARBA00022857"/>
    </source>
</evidence>
<reference evidence="8 9" key="1">
    <citation type="submission" date="2023-05" db="EMBL/GenBank/DDBJ databases">
        <title>A new hyperthermophilic archaea 'Ignisphaera cupida' sp. nov. and description of the family 'Ignisphaeraceae' fam. nov.</title>
        <authorList>
            <person name="Podosokorskaya O.A."/>
            <person name="Elcheninov A.G."/>
            <person name="Klukina A."/>
            <person name="Merkel A.Y."/>
        </authorList>
    </citation>
    <scope>NUCLEOTIDE SEQUENCE [LARGE SCALE GENOMIC DNA]</scope>
    <source>
        <strain evidence="8 9">4213-co</strain>
    </source>
</reference>
<dbReference type="InterPro" id="IPR013154">
    <property type="entry name" value="ADH-like_N"/>
</dbReference>
<dbReference type="AlphaFoldDB" id="A0ABD4Z990"/>
<proteinExistence type="inferred from homology"/>
<evidence type="ECO:0000313" key="9">
    <source>
        <dbReference type="Proteomes" id="UP001529235"/>
    </source>
</evidence>
<evidence type="ECO:0000256" key="4">
    <source>
        <dbReference type="ARBA" id="ARBA00023002"/>
    </source>
</evidence>
<gene>
    <name evidence="8" type="ORF">QPL79_04725</name>
</gene>
<keyword evidence="9" id="KW-1185">Reference proteome</keyword>
<dbReference type="SMART" id="SM00829">
    <property type="entry name" value="PKS_ER"/>
    <property type="match status" value="1"/>
</dbReference>
<dbReference type="InterPro" id="IPR013149">
    <property type="entry name" value="ADH-like_C"/>
</dbReference>
<dbReference type="GO" id="GO:0030554">
    <property type="term" value="F:adenyl nucleotide binding"/>
    <property type="evidence" value="ECO:0007669"/>
    <property type="project" value="UniProtKB-ARBA"/>
</dbReference>
<keyword evidence="3" id="KW-0521">NADP</keyword>
<dbReference type="Pfam" id="PF00107">
    <property type="entry name" value="ADH_zinc_N"/>
    <property type="match status" value="1"/>
</dbReference>
<dbReference type="GO" id="GO:0051262">
    <property type="term" value="P:protein tetramerization"/>
    <property type="evidence" value="ECO:0007669"/>
    <property type="project" value="UniProtKB-ARBA"/>
</dbReference>
<keyword evidence="1 6" id="KW-0479">Metal-binding</keyword>
<dbReference type="InterPro" id="IPR020843">
    <property type="entry name" value="ER"/>
</dbReference>
<dbReference type="SUPFAM" id="SSF50129">
    <property type="entry name" value="GroES-like"/>
    <property type="match status" value="1"/>
</dbReference>
<comment type="cofactor">
    <cofactor evidence="6">
        <name>Zn(2+)</name>
        <dbReference type="ChEBI" id="CHEBI:29105"/>
    </cofactor>
</comment>
<evidence type="ECO:0000256" key="2">
    <source>
        <dbReference type="ARBA" id="ARBA00022833"/>
    </source>
</evidence>
<dbReference type="InterPro" id="IPR050129">
    <property type="entry name" value="Zn_alcohol_dh"/>
</dbReference>
<dbReference type="CDD" id="cd08259">
    <property type="entry name" value="Zn_ADH5"/>
    <property type="match status" value="1"/>
</dbReference>
<feature type="domain" description="Enoyl reductase (ER)" evidence="7">
    <location>
        <begin position="8"/>
        <end position="336"/>
    </location>
</feature>
<dbReference type="GO" id="GO:0046872">
    <property type="term" value="F:metal ion binding"/>
    <property type="evidence" value="ECO:0007669"/>
    <property type="project" value="UniProtKB-KW"/>
</dbReference>
<comment type="caution">
    <text evidence="8">The sequence shown here is derived from an EMBL/GenBank/DDBJ whole genome shotgun (WGS) entry which is preliminary data.</text>
</comment>
<dbReference type="InterPro" id="IPR011032">
    <property type="entry name" value="GroES-like_sf"/>
</dbReference>
<dbReference type="InterPro" id="IPR002328">
    <property type="entry name" value="ADH_Zn_CS"/>
</dbReference>
<keyword evidence="4" id="KW-0560">Oxidoreductase</keyword>
<dbReference type="Proteomes" id="UP001529235">
    <property type="component" value="Unassembled WGS sequence"/>
</dbReference>
<evidence type="ECO:0000259" key="7">
    <source>
        <dbReference type="SMART" id="SM00829"/>
    </source>
</evidence>